<dbReference type="PROSITE" id="PS00028">
    <property type="entry name" value="ZINC_FINGER_C2H2_1"/>
    <property type="match status" value="1"/>
</dbReference>
<evidence type="ECO:0000256" key="3">
    <source>
        <dbReference type="ARBA" id="ARBA00022771"/>
    </source>
</evidence>
<feature type="domain" description="C2H2-type" evidence="10">
    <location>
        <begin position="406"/>
        <end position="433"/>
    </location>
</feature>
<accession>A0AAD6GFB9</accession>
<comment type="caution">
    <text evidence="11">The sequence shown here is derived from an EMBL/GenBank/DDBJ whole genome shotgun (WGS) entry which is preliminary data.</text>
</comment>
<evidence type="ECO:0000313" key="11">
    <source>
        <dbReference type="EMBL" id="KAJ5538632.1"/>
    </source>
</evidence>
<protein>
    <submittedName>
        <fullName evidence="11">Zinc finger C2H2</fullName>
    </submittedName>
</protein>
<dbReference type="EMBL" id="JAQIZZ010000006">
    <property type="protein sequence ID" value="KAJ5538632.1"/>
    <property type="molecule type" value="Genomic_DNA"/>
</dbReference>
<keyword evidence="7" id="KW-0539">Nucleus</keyword>
<dbReference type="Proteomes" id="UP001220324">
    <property type="component" value="Unassembled WGS sequence"/>
</dbReference>
<evidence type="ECO:0000256" key="1">
    <source>
        <dbReference type="ARBA" id="ARBA00004123"/>
    </source>
</evidence>
<keyword evidence="2" id="KW-0479">Metal-binding</keyword>
<name>A0AAD6GFB9_9EURO</name>
<dbReference type="GO" id="GO:0005634">
    <property type="term" value="C:nucleus"/>
    <property type="evidence" value="ECO:0007669"/>
    <property type="project" value="UniProtKB-SubCell"/>
</dbReference>
<dbReference type="PROSITE" id="PS50157">
    <property type="entry name" value="ZINC_FINGER_C2H2_2"/>
    <property type="match status" value="1"/>
</dbReference>
<evidence type="ECO:0000256" key="2">
    <source>
        <dbReference type="ARBA" id="ARBA00022723"/>
    </source>
</evidence>
<feature type="region of interest" description="Disordered" evidence="9">
    <location>
        <begin position="1"/>
        <end position="178"/>
    </location>
</feature>
<dbReference type="GO" id="GO:0008270">
    <property type="term" value="F:zinc ion binding"/>
    <property type="evidence" value="ECO:0007669"/>
    <property type="project" value="UniProtKB-KW"/>
</dbReference>
<sequence length="818" mass="90751">MSKPQVENARVHPRRRPVLNADLPSLATESAESSKMGLKKGETFHTPTSPPSNDRDPVLNIRSLPRRCPTSLEAIAASEERMTSILNRLTLDSPEDSGEEPSDSTERASKAATGPASSSSRSRRSSVGDDSKEKSQSQEHGHESDSGLGTSVSSNEELAGETTGNETPQSPITSPISTFDVGTTAKRQLSLTACKQIERYILVPILKDPKLKPFHPLVKSIPSRILNRHILCLRDVEKSLLWLAPRFSNSRHQYLNFAEFTIQCLHTSAAHLNDRDQRLPTDRPYTNGYFLDLVSQVRRYAAMIRANRERAEQAQPQTPASDKENKISLVPSAALEGGLSKNGKPAELVVMQDGKAISMRTGLPFVAEDTPATFKRTISFDERADEGVQRSMARRKKNAPPMDINQKCSHCDKVFKRPCDLTKHEKTHSRPWKCSDSTCKYYQIGWPTEKERDRHVNDKHSDTPALYKCNFQPCTYASKRESNCKQHMEKAHGWVYLRSKNNARGDSKRASSNQASRTPSVSTPASKSVDFPTPMTGPSPSPGPSSSMFPDSLPFNFNDPPIAHSDDYPRLFETSPYPSSSAGMSNDISFPTSVNLDSFQTQFESGDPHGLIPSLEMHRQSMNSISVPSAESVPDLMGMSGYDGSPMAATDNSLNFDFEWGNLDYSEVDADYTSLNMQLQTPAQSEHIYKGYSGQMATGPSHLSMTASHKMAGLSPNAQGNPMLYSPGSEHYEYGAQHQNGNDFMLYGEHAGMQMAQMIPSMTQHQATRQYAQAQTMFPPLTEQDAVLQGLQSWATEPRQGNKPESYMHHDMELEFMK</sequence>
<evidence type="ECO:0000313" key="12">
    <source>
        <dbReference type="Proteomes" id="UP001220324"/>
    </source>
</evidence>
<comment type="subcellular location">
    <subcellularLocation>
        <location evidence="1">Nucleus</location>
    </subcellularLocation>
</comment>
<feature type="compositionally biased region" description="Basic and acidic residues" evidence="9">
    <location>
        <begin position="126"/>
        <end position="145"/>
    </location>
</feature>
<gene>
    <name evidence="11" type="ORF">N7494_008111</name>
</gene>
<evidence type="ECO:0000256" key="7">
    <source>
        <dbReference type="ARBA" id="ARBA00023242"/>
    </source>
</evidence>
<dbReference type="PANTHER" id="PTHR46179:SF13">
    <property type="entry name" value="C2H2-TYPE DOMAIN-CONTAINING PROTEIN"/>
    <property type="match status" value="1"/>
</dbReference>
<feature type="compositionally biased region" description="Polar residues" evidence="9">
    <location>
        <begin position="510"/>
        <end position="526"/>
    </location>
</feature>
<evidence type="ECO:0000256" key="8">
    <source>
        <dbReference type="PROSITE-ProRule" id="PRU00042"/>
    </source>
</evidence>
<keyword evidence="5" id="KW-0805">Transcription regulation</keyword>
<evidence type="ECO:0000259" key="10">
    <source>
        <dbReference type="PROSITE" id="PS50157"/>
    </source>
</evidence>
<evidence type="ECO:0000256" key="6">
    <source>
        <dbReference type="ARBA" id="ARBA00023163"/>
    </source>
</evidence>
<feature type="region of interest" description="Disordered" evidence="9">
    <location>
        <begin position="503"/>
        <end position="555"/>
    </location>
</feature>
<feature type="compositionally biased region" description="Polar residues" evidence="9">
    <location>
        <begin position="147"/>
        <end position="178"/>
    </location>
</feature>
<keyword evidence="12" id="KW-1185">Reference proteome</keyword>
<feature type="compositionally biased region" description="Acidic residues" evidence="9">
    <location>
        <begin position="93"/>
        <end position="103"/>
    </location>
</feature>
<evidence type="ECO:0000256" key="9">
    <source>
        <dbReference type="SAM" id="MobiDB-lite"/>
    </source>
</evidence>
<evidence type="ECO:0000256" key="4">
    <source>
        <dbReference type="ARBA" id="ARBA00022833"/>
    </source>
</evidence>
<dbReference type="PANTHER" id="PTHR46179">
    <property type="entry name" value="ZINC FINGER PROTEIN"/>
    <property type="match status" value="1"/>
</dbReference>
<evidence type="ECO:0000256" key="5">
    <source>
        <dbReference type="ARBA" id="ARBA00023015"/>
    </source>
</evidence>
<proteinExistence type="predicted"/>
<dbReference type="GO" id="GO:0006357">
    <property type="term" value="P:regulation of transcription by RNA polymerase II"/>
    <property type="evidence" value="ECO:0007669"/>
    <property type="project" value="TreeGrafter"/>
</dbReference>
<organism evidence="11 12">
    <name type="scientific">Penicillium frequentans</name>
    <dbReference type="NCBI Taxonomy" id="3151616"/>
    <lineage>
        <taxon>Eukaryota</taxon>
        <taxon>Fungi</taxon>
        <taxon>Dikarya</taxon>
        <taxon>Ascomycota</taxon>
        <taxon>Pezizomycotina</taxon>
        <taxon>Eurotiomycetes</taxon>
        <taxon>Eurotiomycetidae</taxon>
        <taxon>Eurotiales</taxon>
        <taxon>Aspergillaceae</taxon>
        <taxon>Penicillium</taxon>
    </lineage>
</organism>
<dbReference type="SMART" id="SM00355">
    <property type="entry name" value="ZnF_C2H2"/>
    <property type="match status" value="2"/>
</dbReference>
<dbReference type="InterPro" id="IPR013087">
    <property type="entry name" value="Znf_C2H2_type"/>
</dbReference>
<dbReference type="InterPro" id="IPR051061">
    <property type="entry name" value="Zinc_finger_trans_reg"/>
</dbReference>
<keyword evidence="4" id="KW-0862">Zinc</keyword>
<keyword evidence="6" id="KW-0804">Transcription</keyword>
<dbReference type="AlphaFoldDB" id="A0AAD6GFB9"/>
<keyword evidence="3 8" id="KW-0863">Zinc-finger</keyword>
<reference evidence="11 12" key="1">
    <citation type="journal article" date="2023" name="IMA Fungus">
        <title>Comparative genomic study of the Penicillium genus elucidates a diverse pangenome and 15 lateral gene transfer events.</title>
        <authorList>
            <person name="Petersen C."/>
            <person name="Sorensen T."/>
            <person name="Nielsen M.R."/>
            <person name="Sondergaard T.E."/>
            <person name="Sorensen J.L."/>
            <person name="Fitzpatrick D.A."/>
            <person name="Frisvad J.C."/>
            <person name="Nielsen K.L."/>
        </authorList>
    </citation>
    <scope>NUCLEOTIDE SEQUENCE [LARGE SCALE GENOMIC DNA]</scope>
    <source>
        <strain evidence="11 12">IBT 35679</strain>
    </source>
</reference>